<dbReference type="Gene3D" id="3.80.10.10">
    <property type="entry name" value="Ribonuclease Inhibitor"/>
    <property type="match status" value="1"/>
</dbReference>
<comment type="subcellular location">
    <subcellularLocation>
        <location evidence="1">Nucleus</location>
    </subcellularLocation>
</comment>
<dbReference type="Proteomes" id="UP000322667">
    <property type="component" value="Chromosome D13"/>
</dbReference>
<dbReference type="GO" id="GO:0030620">
    <property type="term" value="F:U2 snRNA binding"/>
    <property type="evidence" value="ECO:0007669"/>
    <property type="project" value="InterPro"/>
</dbReference>
<keyword evidence="4" id="KW-0539">Nucleus</keyword>
<dbReference type="PANTHER" id="PTHR10552:SF6">
    <property type="entry name" value="U2 SMALL NUCLEAR RIBONUCLEOPROTEIN A"/>
    <property type="match status" value="1"/>
</dbReference>
<dbReference type="PANTHER" id="PTHR10552">
    <property type="entry name" value="U2 SMALL NUCLEAR RIBONUCLEOPROTEIN A"/>
    <property type="match status" value="1"/>
</dbReference>
<evidence type="ECO:0000256" key="1">
    <source>
        <dbReference type="ARBA" id="ARBA00004123"/>
    </source>
</evidence>
<evidence type="ECO:0000256" key="3">
    <source>
        <dbReference type="ARBA" id="ARBA00022737"/>
    </source>
</evidence>
<reference evidence="7 8" key="1">
    <citation type="submission" date="2019-07" db="EMBL/GenBank/DDBJ databases">
        <title>WGS assembly of Gossypium tomentosum.</title>
        <authorList>
            <person name="Chen Z.J."/>
            <person name="Sreedasyam A."/>
            <person name="Ando A."/>
            <person name="Song Q."/>
            <person name="De L."/>
            <person name="Hulse-Kemp A."/>
            <person name="Ding M."/>
            <person name="Ye W."/>
            <person name="Kirkbride R."/>
            <person name="Jenkins J."/>
            <person name="Plott C."/>
            <person name="Lovell J."/>
            <person name="Lin Y.-M."/>
            <person name="Vaughn R."/>
            <person name="Liu B."/>
            <person name="Li W."/>
            <person name="Simpson S."/>
            <person name="Scheffler B."/>
            <person name="Saski C."/>
            <person name="Grover C."/>
            <person name="Hu G."/>
            <person name="Conover J."/>
            <person name="Carlson J."/>
            <person name="Shu S."/>
            <person name="Boston L."/>
            <person name="Williams M."/>
            <person name="Peterson D."/>
            <person name="Mcgee K."/>
            <person name="Jones D."/>
            <person name="Wendel J."/>
            <person name="Stelly D."/>
            <person name="Grimwood J."/>
            <person name="Schmutz J."/>
        </authorList>
    </citation>
    <scope>NUCLEOTIDE SEQUENCE [LARGE SCALE GENOMIC DNA]</scope>
    <source>
        <strain evidence="7">7179.01</strain>
    </source>
</reference>
<comment type="similarity">
    <text evidence="5">Belongs to the U2 small nuclear ribonucleoprotein A family.</text>
</comment>
<dbReference type="SMART" id="SM00446">
    <property type="entry name" value="LRRcap"/>
    <property type="match status" value="1"/>
</dbReference>
<evidence type="ECO:0000256" key="2">
    <source>
        <dbReference type="ARBA" id="ARBA00022614"/>
    </source>
</evidence>
<feature type="domain" description="U2A'/phosphoprotein 32 family A C-terminal" evidence="6">
    <location>
        <begin position="116"/>
        <end position="134"/>
    </location>
</feature>
<evidence type="ECO:0000256" key="4">
    <source>
        <dbReference type="ARBA" id="ARBA00023242"/>
    </source>
</evidence>
<organism evidence="7 8">
    <name type="scientific">Gossypium tomentosum</name>
    <name type="common">Hawaiian cotton</name>
    <name type="synonym">Gossypium sandvicense</name>
    <dbReference type="NCBI Taxonomy" id="34277"/>
    <lineage>
        <taxon>Eukaryota</taxon>
        <taxon>Viridiplantae</taxon>
        <taxon>Streptophyta</taxon>
        <taxon>Embryophyta</taxon>
        <taxon>Tracheophyta</taxon>
        <taxon>Spermatophyta</taxon>
        <taxon>Magnoliopsida</taxon>
        <taxon>eudicotyledons</taxon>
        <taxon>Gunneridae</taxon>
        <taxon>Pentapetalae</taxon>
        <taxon>rosids</taxon>
        <taxon>malvids</taxon>
        <taxon>Malvales</taxon>
        <taxon>Malvaceae</taxon>
        <taxon>Malvoideae</taxon>
        <taxon>Gossypium</taxon>
    </lineage>
</organism>
<dbReference type="AlphaFoldDB" id="A0A5D2HVJ1"/>
<name>A0A5D2HVJ1_GOSTO</name>
<evidence type="ECO:0000259" key="6">
    <source>
        <dbReference type="SMART" id="SM00446"/>
    </source>
</evidence>
<accession>A0A5D2HVJ1</accession>
<dbReference type="SUPFAM" id="SSF52058">
    <property type="entry name" value="L domain-like"/>
    <property type="match status" value="1"/>
</dbReference>
<dbReference type="EMBL" id="CM017635">
    <property type="protein sequence ID" value="TYH34020.1"/>
    <property type="molecule type" value="Genomic_DNA"/>
</dbReference>
<keyword evidence="3" id="KW-0677">Repeat</keyword>
<evidence type="ECO:0000313" key="8">
    <source>
        <dbReference type="Proteomes" id="UP000322667"/>
    </source>
</evidence>
<protein>
    <recommendedName>
        <fullName evidence="6">U2A'/phosphoprotein 32 family A C-terminal domain-containing protein</fullName>
    </recommendedName>
</protein>
<gene>
    <name evidence="7" type="ORF">ES332_D13G099600v1</name>
</gene>
<keyword evidence="2" id="KW-0433">Leucine-rich repeat</keyword>
<dbReference type="Pfam" id="PF14580">
    <property type="entry name" value="LRR_9"/>
    <property type="match status" value="1"/>
</dbReference>
<proteinExistence type="inferred from homology"/>
<sequence length="178" mass="21227">MIPSLGFIEQRKRRWFRVGVVKLTADLIWKCPHFFNALKERELDLRGLIRYHRYLSDNEIVKLDNFPYLKRLEFLPSLHTLVLTNNRLVNLVKIDPLSSLPKLQFLSLLDNNITKKPNYRLYVIHKLKSLRVLDFKKVKAKKLLTCQTYTDKEGIRHQQLLAFIPRHHKHYILPSKSS</sequence>
<dbReference type="InterPro" id="IPR032675">
    <property type="entry name" value="LRR_dom_sf"/>
</dbReference>
<dbReference type="InterPro" id="IPR003603">
    <property type="entry name" value="U2A'_phosphoprotein32A_C"/>
</dbReference>
<evidence type="ECO:0000256" key="5">
    <source>
        <dbReference type="ARBA" id="ARBA00024196"/>
    </source>
</evidence>
<dbReference type="GO" id="GO:0000398">
    <property type="term" value="P:mRNA splicing, via spliceosome"/>
    <property type="evidence" value="ECO:0007669"/>
    <property type="project" value="InterPro"/>
</dbReference>
<dbReference type="GO" id="GO:0005634">
    <property type="term" value="C:nucleus"/>
    <property type="evidence" value="ECO:0007669"/>
    <property type="project" value="UniProtKB-SubCell"/>
</dbReference>
<evidence type="ECO:0000313" key="7">
    <source>
        <dbReference type="EMBL" id="TYH34020.1"/>
    </source>
</evidence>
<keyword evidence="8" id="KW-1185">Reference proteome</keyword>
<dbReference type="InterPro" id="IPR044640">
    <property type="entry name" value="RU2A"/>
</dbReference>